<evidence type="ECO:0000256" key="1">
    <source>
        <dbReference type="ARBA" id="ARBA00005234"/>
    </source>
</evidence>
<name>A0AAD5IUT5_ACENE</name>
<comment type="caution">
    <text evidence="5">The sequence shown here is derived from an EMBL/GenBank/DDBJ whole genome shotgun (WGS) entry which is preliminary data.</text>
</comment>
<proteinExistence type="inferred from homology"/>
<keyword evidence="6" id="KW-1185">Reference proteome</keyword>
<dbReference type="SUPFAM" id="SSF54001">
    <property type="entry name" value="Cysteine proteinases"/>
    <property type="match status" value="1"/>
</dbReference>
<dbReference type="Pfam" id="PF02902">
    <property type="entry name" value="Peptidase_C48"/>
    <property type="match status" value="1"/>
</dbReference>
<dbReference type="InterPro" id="IPR003653">
    <property type="entry name" value="Peptidase_C48_C"/>
</dbReference>
<sequence>MDGSRGVPQQHQGGNCGAHTLRLAEYLLANKKEFNWKEEDMGTIREKMAVEEQRRIFHPDTRKRHMPRYHLATPRKENAGSNLDTYLLPQIKLASPAISITPKYPNAEYYLESCDGT</sequence>
<organism evidence="5 6">
    <name type="scientific">Acer negundo</name>
    <name type="common">Box elder</name>
    <dbReference type="NCBI Taxonomy" id="4023"/>
    <lineage>
        <taxon>Eukaryota</taxon>
        <taxon>Viridiplantae</taxon>
        <taxon>Streptophyta</taxon>
        <taxon>Embryophyta</taxon>
        <taxon>Tracheophyta</taxon>
        <taxon>Spermatophyta</taxon>
        <taxon>Magnoliopsida</taxon>
        <taxon>eudicotyledons</taxon>
        <taxon>Gunneridae</taxon>
        <taxon>Pentapetalae</taxon>
        <taxon>rosids</taxon>
        <taxon>malvids</taxon>
        <taxon>Sapindales</taxon>
        <taxon>Sapindaceae</taxon>
        <taxon>Hippocastanoideae</taxon>
        <taxon>Acereae</taxon>
        <taxon>Acer</taxon>
    </lineage>
</organism>
<evidence type="ECO:0000313" key="6">
    <source>
        <dbReference type="Proteomes" id="UP001064489"/>
    </source>
</evidence>
<accession>A0AAD5IUT5</accession>
<gene>
    <name evidence="5" type="ORF">LWI28_009641</name>
</gene>
<reference evidence="5" key="1">
    <citation type="journal article" date="2022" name="Plant J.">
        <title>Strategies of tolerance reflected in two North American maple genomes.</title>
        <authorList>
            <person name="McEvoy S.L."/>
            <person name="Sezen U.U."/>
            <person name="Trouern-Trend A."/>
            <person name="McMahon S.M."/>
            <person name="Schaberg P.G."/>
            <person name="Yang J."/>
            <person name="Wegrzyn J.L."/>
            <person name="Swenson N.G."/>
        </authorList>
    </citation>
    <scope>NUCLEOTIDE SEQUENCE</scope>
    <source>
        <strain evidence="5">91603</strain>
    </source>
</reference>
<protein>
    <recommendedName>
        <fullName evidence="4">Ubiquitin-like protease family profile domain-containing protein</fullName>
    </recommendedName>
</protein>
<dbReference type="EMBL" id="JAJSOW010000102">
    <property type="protein sequence ID" value="KAI9176991.1"/>
    <property type="molecule type" value="Genomic_DNA"/>
</dbReference>
<keyword evidence="2" id="KW-0645">Protease</keyword>
<comment type="similarity">
    <text evidence="1">Belongs to the peptidase C48 family.</text>
</comment>
<dbReference type="AlphaFoldDB" id="A0AAD5IUT5"/>
<dbReference type="InterPro" id="IPR038765">
    <property type="entry name" value="Papain-like_cys_pep_sf"/>
</dbReference>
<reference evidence="5" key="2">
    <citation type="submission" date="2023-02" db="EMBL/GenBank/DDBJ databases">
        <authorList>
            <person name="Swenson N.G."/>
            <person name="Wegrzyn J.L."/>
            <person name="Mcevoy S.L."/>
        </authorList>
    </citation>
    <scope>NUCLEOTIDE SEQUENCE</scope>
    <source>
        <strain evidence="5">91603</strain>
        <tissue evidence="5">Leaf</tissue>
    </source>
</reference>
<dbReference type="Gene3D" id="3.40.395.10">
    <property type="entry name" value="Adenoviral Proteinase, Chain A"/>
    <property type="match status" value="1"/>
</dbReference>
<evidence type="ECO:0000256" key="2">
    <source>
        <dbReference type="ARBA" id="ARBA00022670"/>
    </source>
</evidence>
<dbReference type="GO" id="GO:0008234">
    <property type="term" value="F:cysteine-type peptidase activity"/>
    <property type="evidence" value="ECO:0007669"/>
    <property type="project" value="InterPro"/>
</dbReference>
<evidence type="ECO:0000313" key="5">
    <source>
        <dbReference type="EMBL" id="KAI9176991.1"/>
    </source>
</evidence>
<dbReference type="GO" id="GO:0006508">
    <property type="term" value="P:proteolysis"/>
    <property type="evidence" value="ECO:0007669"/>
    <property type="project" value="UniProtKB-KW"/>
</dbReference>
<feature type="domain" description="Ubiquitin-like protease family profile" evidence="4">
    <location>
        <begin position="6"/>
        <end position="56"/>
    </location>
</feature>
<evidence type="ECO:0000259" key="4">
    <source>
        <dbReference type="Pfam" id="PF02902"/>
    </source>
</evidence>
<keyword evidence="3" id="KW-0378">Hydrolase</keyword>
<evidence type="ECO:0000256" key="3">
    <source>
        <dbReference type="ARBA" id="ARBA00022801"/>
    </source>
</evidence>
<dbReference type="Proteomes" id="UP001064489">
    <property type="component" value="Chromosome 5"/>
</dbReference>